<dbReference type="RefSeq" id="WP_379018564.1">
    <property type="nucleotide sequence ID" value="NZ_JBHRTA010000004.1"/>
</dbReference>
<dbReference type="EMBL" id="JBHRTA010000004">
    <property type="protein sequence ID" value="MFC3196140.1"/>
    <property type="molecule type" value="Genomic_DNA"/>
</dbReference>
<accession>A0ABV7JDI2</accession>
<feature type="chain" id="PRO_5047538783" description="YD repeat-containing protein" evidence="2">
    <location>
        <begin position="20"/>
        <end position="972"/>
    </location>
</feature>
<comment type="caution">
    <text evidence="3">The sequence shown here is derived from an EMBL/GenBank/DDBJ whole genome shotgun (WGS) entry which is preliminary data.</text>
</comment>
<proteinExistence type="predicted"/>
<feature type="signal peptide" evidence="2">
    <location>
        <begin position="1"/>
        <end position="19"/>
    </location>
</feature>
<organism evidence="3 4">
    <name type="scientific">Parapedobacter deserti</name>
    <dbReference type="NCBI Taxonomy" id="1912957"/>
    <lineage>
        <taxon>Bacteria</taxon>
        <taxon>Pseudomonadati</taxon>
        <taxon>Bacteroidota</taxon>
        <taxon>Sphingobacteriia</taxon>
        <taxon>Sphingobacteriales</taxon>
        <taxon>Sphingobacteriaceae</taxon>
        <taxon>Parapedobacter</taxon>
    </lineage>
</organism>
<protein>
    <recommendedName>
        <fullName evidence="5">YD repeat-containing protein</fullName>
    </recommendedName>
</protein>
<name>A0ABV7JDI2_9SPHI</name>
<evidence type="ECO:0000313" key="4">
    <source>
        <dbReference type="Proteomes" id="UP001595526"/>
    </source>
</evidence>
<gene>
    <name evidence="3" type="ORF">ACFOET_00805</name>
</gene>
<evidence type="ECO:0008006" key="5">
    <source>
        <dbReference type="Google" id="ProtNLM"/>
    </source>
</evidence>
<evidence type="ECO:0000256" key="2">
    <source>
        <dbReference type="SAM" id="SignalP"/>
    </source>
</evidence>
<dbReference type="Proteomes" id="UP001595526">
    <property type="component" value="Unassembled WGS sequence"/>
</dbReference>
<feature type="region of interest" description="Disordered" evidence="1">
    <location>
        <begin position="947"/>
        <end position="972"/>
    </location>
</feature>
<keyword evidence="2" id="KW-0732">Signal</keyword>
<keyword evidence="4" id="KW-1185">Reference proteome</keyword>
<sequence>MIRTLLLLFALSAIAPVQGQDVRIVPPSPESAAAFKFTEVPTSLYTGLPQIGVDIFTVEAGVIRIPIRLGYHARGIPVAEVASRTGLGWSLSFGGSITRQVRGLADEITFGYLFQNYYNGVFGNPTLRAQMYSDVVNFNLDMEPDLYMIDANGIGNKFILDQVDKKALLQRHDDMSVERLMGTSAYIEGWKVTDNRGIVYYFGRSKNGARHARSVDWTLNTYVFRLGSGLAQYPDDGVRAPNTWHLMEVETPTGHKVEFVYEEEAAELYRRSFDRIENNIPSSHFARVSSRQQQIKEIIYDGGKVVFAPQTTNRQDLSGAKALGRISIYDKQNTLIKEYEFSYQYTTSPIDNNNVLSYLRTAEPEASKRLFLNSIQEFAPGSGQLPPYTFTYNTATLLPNRFSNSVDNWGFFNGKPNGQYLTFFTYGSQSVTRQVDTIRAAAGILTKMTYPTGGSVLFAYEHNKAVAAPFITNMLYAPNNPTDTVAKLESLLKNAMYYANGKYSKQITIGGGLLGQLHFAIDRPWCDPTSEENYCRYNVRLFNASRSYTLYIPPATERTLTVIPDTYSLEVAPVHPQSHDVNDYHNTFFVTLKWNELVESAEGGESEIWFAAGKRIRQITYANPDGTAMRRTYSYLKPEGGTSGQIFGLPAFFTLGAYSPSFGYLIAGHHGARPGSPLTSLQGNSVGYEFVTEYFGDQQANHGKTEYRFTMSLDGGQYYKFPYHLPIDNEWLRGKVLSESTYEKTTDSYVLRRSKINRYAYAGTPDVEGVFYTPFMHVDSTHVYLKARTHHYLPLLQFVADPDVPGSYSHRVYYQTGGTMDLYDSKATVFENGSEEFEQTSTFGYDYNRHYQLIRTEKTTSDGSEEVSYTSYPPDYANTSGFIKEMKDNHLISYPIEQVKYKEVGTTRTILSGSITTYKPGGQGLVDQVLELETVSPVPLASFKFSNRSTAGQLPPSAGGPANYSADTRYKP</sequence>
<reference evidence="4" key="1">
    <citation type="journal article" date="2019" name="Int. J. Syst. Evol. Microbiol.">
        <title>The Global Catalogue of Microorganisms (GCM) 10K type strain sequencing project: providing services to taxonomists for standard genome sequencing and annotation.</title>
        <authorList>
            <consortium name="The Broad Institute Genomics Platform"/>
            <consortium name="The Broad Institute Genome Sequencing Center for Infectious Disease"/>
            <person name="Wu L."/>
            <person name="Ma J."/>
        </authorList>
    </citation>
    <scope>NUCLEOTIDE SEQUENCE [LARGE SCALE GENOMIC DNA]</scope>
    <source>
        <strain evidence="4">KCTC 52416</strain>
    </source>
</reference>
<evidence type="ECO:0000256" key="1">
    <source>
        <dbReference type="SAM" id="MobiDB-lite"/>
    </source>
</evidence>
<feature type="non-terminal residue" evidence="3">
    <location>
        <position position="972"/>
    </location>
</feature>
<evidence type="ECO:0000313" key="3">
    <source>
        <dbReference type="EMBL" id="MFC3196140.1"/>
    </source>
</evidence>